<dbReference type="InterPro" id="IPR038734">
    <property type="entry name" value="YhaN_AAA"/>
</dbReference>
<dbReference type="Gene3D" id="3.40.50.300">
    <property type="entry name" value="P-loop containing nucleotide triphosphate hydrolases"/>
    <property type="match status" value="2"/>
</dbReference>
<sequence>MRLRRLDLTRYGKFTDHSIDFGERTPGKPDLHIVYGLNEAGKSTALSGFLDLLFGIEERTRYGFLHQGKAMEIGACLEFDGKAHAFKRLKQRSNSLLNEYGQLVNEAILSAPLAGLTRETYRMMFSLDDQTLEDGGNAILESKGDLGELLFSASAGLAGISSILEKANEEADGIFRKRASSTRIARLKHEMAALKSRRDEIDVQASAYKALTAALQQASSAYEEVMRDIGMGKARQDEIARLLRAYPLSIDYRRIATELEEYEELPHPPAEWSAAVLDLMNEETRFQTQMSGIGQRQERIREELEGLVVDDTLLKLSDRFDRLPELASRYTTAESDLPKRKAALAEWSRKVDFILAALGKSGIEEPRTLLVPAATIGTLRDLIAERSGIDVARRSAEKECEAAEQALEKAKLARAALNQIHVIDAGTIARLQSIHSRLRQTDLMAEHRLADRSLPDKQQAFDNAMVVLHPWAGDGDALLRIAPPASSRLEHWKSVLGSIDKRRLQYAERKAELAMKRAEDTARIDALHAAAGIIDDSEAAATLAERDEAWTQHLARLDRDSAHRFEDKMRRTDTLSAARLERAKDLEELRSRSAALAVTRATLARLDELLLEIDDEAEALRAEIRAETPAEIKLAADVSTTAWLARIERWAGHQEIALSAWENLQQTRRNIEAARTALEAEQSSIAEVLNTVGVSADDLPLAALIQAAETVLAENTALRSNRTEAENRLNELNAILSQRKSEQDKAISASNEWHRLWSNALAGTWFADRQTSVSAVRELLEAIVNLPEALRESDDLDHRIDAMEADRRNFAEAVAELCVVLGQPFDGADPLAAARALSGRHEAARQILVKRQERGQALVDLSAEREQLVGEIAFHDARNKEMTGFFGVETLADVREALERCRKRKELVEQLTRTEKQISGEMQQQSLAAAMAVLAEIDLAALQQEQAELTTRLDDLQGRSRQLFADKTRASDKLNAIGGDDVVARIEAMRRTVLLEIEDLAIRYLRLKTGSLVADHALRAYRDKHRSAMMNRASEAFRLMTHAKYTGLATRPQKDQEALIGLSRSGGSKLAVDMSKGTRFQLYLALRLAGYEEFAAARPSVPFIADDIMETFDEPRSEQVFRLFGQMAGVGQVIYLTHHRHLCEIAARVVPQAKIHELE</sequence>
<feature type="coiled-coil region" evidence="1">
    <location>
        <begin position="708"/>
        <end position="742"/>
    </location>
</feature>
<protein>
    <submittedName>
        <fullName evidence="3">AAA family ATPase</fullName>
    </submittedName>
</protein>
<feature type="coiled-coil region" evidence="1">
    <location>
        <begin position="393"/>
        <end position="420"/>
    </location>
</feature>
<dbReference type="RefSeq" id="WP_378217828.1">
    <property type="nucleotide sequence ID" value="NZ_JBHRTK010000001.1"/>
</dbReference>
<dbReference type="PANTHER" id="PTHR41259">
    <property type="entry name" value="DOUBLE-STRAND BREAK REPAIR RAD50 ATPASE, PUTATIVE-RELATED"/>
    <property type="match status" value="1"/>
</dbReference>
<evidence type="ECO:0000313" key="4">
    <source>
        <dbReference type="Proteomes" id="UP001595583"/>
    </source>
</evidence>
<proteinExistence type="predicted"/>
<comment type="caution">
    <text evidence="3">The sequence shown here is derived from an EMBL/GenBank/DDBJ whole genome shotgun (WGS) entry which is preliminary data.</text>
</comment>
<dbReference type="EMBL" id="JBHRTK010000001">
    <property type="protein sequence ID" value="MFC3204914.1"/>
    <property type="molecule type" value="Genomic_DNA"/>
</dbReference>
<keyword evidence="4" id="KW-1185">Reference proteome</keyword>
<dbReference type="SUPFAM" id="SSF52540">
    <property type="entry name" value="P-loop containing nucleoside triphosphate hydrolases"/>
    <property type="match status" value="1"/>
</dbReference>
<evidence type="ECO:0000313" key="3">
    <source>
        <dbReference type="EMBL" id="MFC3204914.1"/>
    </source>
</evidence>
<accession>A0ABV7K7D0</accession>
<feature type="coiled-coil region" evidence="1">
    <location>
        <begin position="177"/>
        <end position="228"/>
    </location>
</feature>
<feature type="domain" description="YhaN AAA" evidence="2">
    <location>
        <begin position="1"/>
        <end position="207"/>
    </location>
</feature>
<dbReference type="Proteomes" id="UP001595583">
    <property type="component" value="Unassembled WGS sequence"/>
</dbReference>
<dbReference type="PANTHER" id="PTHR41259:SF1">
    <property type="entry name" value="DOUBLE-STRAND BREAK REPAIR RAD50 ATPASE, PUTATIVE-RELATED"/>
    <property type="match status" value="1"/>
</dbReference>
<name>A0ABV7K7D0_9HYPH</name>
<feature type="coiled-coil region" evidence="1">
    <location>
        <begin position="891"/>
        <end position="959"/>
    </location>
</feature>
<evidence type="ECO:0000256" key="1">
    <source>
        <dbReference type="SAM" id="Coils"/>
    </source>
</evidence>
<gene>
    <name evidence="3" type="ORF">ACFOHJ_01705</name>
</gene>
<dbReference type="InterPro" id="IPR027417">
    <property type="entry name" value="P-loop_NTPase"/>
</dbReference>
<organism evidence="3 4">
    <name type="scientific">Aquamicrobium soli</name>
    <dbReference type="NCBI Taxonomy" id="1811518"/>
    <lineage>
        <taxon>Bacteria</taxon>
        <taxon>Pseudomonadati</taxon>
        <taxon>Pseudomonadota</taxon>
        <taxon>Alphaproteobacteria</taxon>
        <taxon>Hyphomicrobiales</taxon>
        <taxon>Phyllobacteriaceae</taxon>
        <taxon>Aquamicrobium</taxon>
    </lineage>
</organism>
<evidence type="ECO:0000259" key="2">
    <source>
        <dbReference type="Pfam" id="PF13514"/>
    </source>
</evidence>
<keyword evidence="1" id="KW-0175">Coiled coil</keyword>
<reference evidence="4" key="1">
    <citation type="journal article" date="2019" name="Int. J. Syst. Evol. Microbiol.">
        <title>The Global Catalogue of Microorganisms (GCM) 10K type strain sequencing project: providing services to taxonomists for standard genome sequencing and annotation.</title>
        <authorList>
            <consortium name="The Broad Institute Genomics Platform"/>
            <consortium name="The Broad Institute Genome Sequencing Center for Infectious Disease"/>
            <person name="Wu L."/>
            <person name="Ma J."/>
        </authorList>
    </citation>
    <scope>NUCLEOTIDE SEQUENCE [LARGE SCALE GENOMIC DNA]</scope>
    <source>
        <strain evidence="4">KCTC 52165</strain>
    </source>
</reference>
<dbReference type="Pfam" id="PF13514">
    <property type="entry name" value="AAA_27"/>
    <property type="match status" value="1"/>
</dbReference>